<reference evidence="3" key="1">
    <citation type="journal article" date="2021" name="IMA Fungus">
        <title>Genomic characterization of three marine fungi, including Emericellopsis atlantica sp. nov. with signatures of a generalist lifestyle and marine biomass degradation.</title>
        <authorList>
            <person name="Hagestad O.C."/>
            <person name="Hou L."/>
            <person name="Andersen J.H."/>
            <person name="Hansen E.H."/>
            <person name="Altermark B."/>
            <person name="Li C."/>
            <person name="Kuhnert E."/>
            <person name="Cox R.J."/>
            <person name="Crous P.W."/>
            <person name="Spatafora J.W."/>
            <person name="Lail K."/>
            <person name="Amirebrahimi M."/>
            <person name="Lipzen A."/>
            <person name="Pangilinan J."/>
            <person name="Andreopoulos W."/>
            <person name="Hayes R.D."/>
            <person name="Ng V."/>
            <person name="Grigoriev I.V."/>
            <person name="Jackson S.A."/>
            <person name="Sutton T.D.S."/>
            <person name="Dobson A.D.W."/>
            <person name="Rama T."/>
        </authorList>
    </citation>
    <scope>NUCLEOTIDE SEQUENCE</scope>
    <source>
        <strain evidence="3">TS7</strain>
    </source>
</reference>
<feature type="region of interest" description="Disordered" evidence="1">
    <location>
        <begin position="1"/>
        <end position="47"/>
    </location>
</feature>
<feature type="region of interest" description="Disordered" evidence="1">
    <location>
        <begin position="87"/>
        <end position="152"/>
    </location>
</feature>
<proteinExistence type="predicted"/>
<dbReference type="InterPro" id="IPR036867">
    <property type="entry name" value="R3H_dom_sf"/>
</dbReference>
<organism evidence="3 4">
    <name type="scientific">Emericellopsis atlantica</name>
    <dbReference type="NCBI Taxonomy" id="2614577"/>
    <lineage>
        <taxon>Eukaryota</taxon>
        <taxon>Fungi</taxon>
        <taxon>Dikarya</taxon>
        <taxon>Ascomycota</taxon>
        <taxon>Pezizomycotina</taxon>
        <taxon>Sordariomycetes</taxon>
        <taxon>Hypocreomycetidae</taxon>
        <taxon>Hypocreales</taxon>
        <taxon>Bionectriaceae</taxon>
        <taxon>Emericellopsis</taxon>
    </lineage>
</organism>
<feature type="compositionally biased region" description="Basic and acidic residues" evidence="1">
    <location>
        <begin position="87"/>
        <end position="133"/>
    </location>
</feature>
<dbReference type="Pfam" id="PF13902">
    <property type="entry name" value="R3H-assoc"/>
    <property type="match status" value="1"/>
</dbReference>
<name>A0A9P8CUF9_9HYPO</name>
<feature type="region of interest" description="Disordered" evidence="1">
    <location>
        <begin position="187"/>
        <end position="208"/>
    </location>
</feature>
<dbReference type="AlphaFoldDB" id="A0A9P8CUF9"/>
<comment type="caution">
    <text evidence="3">The sequence shown here is derived from an EMBL/GenBank/DDBJ whole genome shotgun (WGS) entry which is preliminary data.</text>
</comment>
<evidence type="ECO:0000256" key="1">
    <source>
        <dbReference type="SAM" id="MobiDB-lite"/>
    </source>
</evidence>
<dbReference type="EMBL" id="MU251242">
    <property type="protein sequence ID" value="KAG9259137.1"/>
    <property type="molecule type" value="Genomic_DNA"/>
</dbReference>
<dbReference type="SUPFAM" id="SSF82708">
    <property type="entry name" value="R3H domain"/>
    <property type="match status" value="1"/>
</dbReference>
<feature type="compositionally biased region" description="Low complexity" evidence="1">
    <location>
        <begin position="24"/>
        <end position="44"/>
    </location>
</feature>
<dbReference type="GO" id="GO:0003676">
    <property type="term" value="F:nucleic acid binding"/>
    <property type="evidence" value="ECO:0007669"/>
    <property type="project" value="InterPro"/>
</dbReference>
<evidence type="ECO:0000313" key="3">
    <source>
        <dbReference type="EMBL" id="KAG9259137.1"/>
    </source>
</evidence>
<dbReference type="GeneID" id="70289548"/>
<gene>
    <name evidence="3" type="ORF">F5Z01DRAFT_26771</name>
</gene>
<dbReference type="InterPro" id="IPR025952">
    <property type="entry name" value="R3H-assoc_dom"/>
</dbReference>
<dbReference type="OrthoDB" id="10256743at2759"/>
<feature type="compositionally biased region" description="Pro residues" evidence="1">
    <location>
        <begin position="7"/>
        <end position="23"/>
    </location>
</feature>
<accession>A0A9P8CUF9</accession>
<evidence type="ECO:0000313" key="4">
    <source>
        <dbReference type="Proteomes" id="UP000887229"/>
    </source>
</evidence>
<keyword evidence="4" id="KW-1185">Reference proteome</keyword>
<dbReference type="RefSeq" id="XP_046123061.1">
    <property type="nucleotide sequence ID" value="XM_046258645.1"/>
</dbReference>
<evidence type="ECO:0000259" key="2">
    <source>
        <dbReference type="Pfam" id="PF13902"/>
    </source>
</evidence>
<sequence length="349" mass="38967">MALYNAVPPPPELASTSTPPPPSSATAAPRATATTPLRTQTSATGIDIDAWTVSALQALSVSPVARGTGTPLSISLDARAAAAADKAVKFQEGHAESDTPRRPPSRRDSLKRREALLKGNEGSRQRRRWENDRLVGVPNAQPPLESDWEPRPTYPTRNVPYALANFWDMGLRQRQDDEAMQRLVQRKAKQVSAGRATGTRKGEVSRDLRETVKRSPVVKTWVRGLEEPVRDYLRGECEQDADSEDEEIVFVGRRGAEEKNGGSRWRMANRNVQKEMVEQGMVFDDFGDGEGASFKRWLTHSISDYYGLESRSVVLTNPSRKVVYVGLKKVQQRDGLSMKHFPRPMWELC</sequence>
<feature type="domain" description="R3H-associated N-terminal" evidence="2">
    <location>
        <begin position="102"/>
        <end position="214"/>
    </location>
</feature>
<dbReference type="Proteomes" id="UP000887229">
    <property type="component" value="Unassembled WGS sequence"/>
</dbReference>
<protein>
    <submittedName>
        <fullName evidence="3">R3H-associated N-terminal domain-containing protein</fullName>
    </submittedName>
</protein>